<dbReference type="AlphaFoldDB" id="A0AAW0FEH7"/>
<gene>
    <name evidence="2" type="ORF">QCA50_021168</name>
</gene>
<proteinExistence type="predicted"/>
<evidence type="ECO:0000313" key="3">
    <source>
        <dbReference type="Proteomes" id="UP001385951"/>
    </source>
</evidence>
<feature type="non-terminal residue" evidence="2">
    <location>
        <position position="128"/>
    </location>
</feature>
<dbReference type="EMBL" id="JASBNA010000161">
    <property type="protein sequence ID" value="KAK7675903.1"/>
    <property type="molecule type" value="Genomic_DNA"/>
</dbReference>
<dbReference type="Proteomes" id="UP001385951">
    <property type="component" value="Unassembled WGS sequence"/>
</dbReference>
<name>A0AAW0FEH7_9APHY</name>
<protein>
    <submittedName>
        <fullName evidence="2">Uncharacterized protein</fullName>
    </submittedName>
</protein>
<accession>A0AAW0FEH7</accession>
<organism evidence="2 3">
    <name type="scientific">Cerrena zonata</name>
    <dbReference type="NCBI Taxonomy" id="2478898"/>
    <lineage>
        <taxon>Eukaryota</taxon>
        <taxon>Fungi</taxon>
        <taxon>Dikarya</taxon>
        <taxon>Basidiomycota</taxon>
        <taxon>Agaricomycotina</taxon>
        <taxon>Agaricomycetes</taxon>
        <taxon>Polyporales</taxon>
        <taxon>Cerrenaceae</taxon>
        <taxon>Cerrena</taxon>
    </lineage>
</organism>
<keyword evidence="3" id="KW-1185">Reference proteome</keyword>
<evidence type="ECO:0000256" key="1">
    <source>
        <dbReference type="SAM" id="MobiDB-lite"/>
    </source>
</evidence>
<feature type="region of interest" description="Disordered" evidence="1">
    <location>
        <begin position="1"/>
        <end position="20"/>
    </location>
</feature>
<evidence type="ECO:0000313" key="2">
    <source>
        <dbReference type="EMBL" id="KAK7675903.1"/>
    </source>
</evidence>
<sequence>MTSFPPIFTETPPDTPGPSPLTCIPPAWISATSVSSNTTLSTSEHDERIRMKARWRGFESRRNRIIERAARALHMARRGNQSPVFIAPHHHQCFVTLSLTSTLDVNLTYDSCDRDIWPTTGEESVTPS</sequence>
<reference evidence="2 3" key="1">
    <citation type="submission" date="2022-09" db="EMBL/GenBank/DDBJ databases">
        <authorList>
            <person name="Palmer J.M."/>
        </authorList>
    </citation>
    <scope>NUCLEOTIDE SEQUENCE [LARGE SCALE GENOMIC DNA]</scope>
    <source>
        <strain evidence="2 3">DSM 7382</strain>
    </source>
</reference>
<comment type="caution">
    <text evidence="2">The sequence shown here is derived from an EMBL/GenBank/DDBJ whole genome shotgun (WGS) entry which is preliminary data.</text>
</comment>